<dbReference type="CDD" id="cd00265">
    <property type="entry name" value="MADS_MEF2_like"/>
    <property type="match status" value="1"/>
</dbReference>
<keyword evidence="3" id="KW-0238">DNA-binding</keyword>
<evidence type="ECO:0000259" key="10">
    <source>
        <dbReference type="PROSITE" id="PS50066"/>
    </source>
</evidence>
<evidence type="ECO:0000256" key="5">
    <source>
        <dbReference type="ARBA" id="ARBA00023242"/>
    </source>
</evidence>
<feature type="compositionally biased region" description="Polar residues" evidence="9">
    <location>
        <begin position="175"/>
        <end position="191"/>
    </location>
</feature>
<reference evidence="13" key="1">
    <citation type="journal article" date="2023" name="Proc. Natl. Acad. Sci. U.S.A.">
        <title>Genomic and structural basis for evolution of tropane alkaloid biosynthesis.</title>
        <authorList>
            <person name="Wanga Y.-J."/>
            <person name="Taina T."/>
            <person name="Yua J.-Y."/>
            <person name="Lia J."/>
            <person name="Xua B."/>
            <person name="Chenc J."/>
            <person name="D'Auriad J.C."/>
            <person name="Huanga J.-P."/>
            <person name="Huanga S.-X."/>
        </authorList>
    </citation>
    <scope>NUCLEOTIDE SEQUENCE [LARGE SCALE GENOMIC DNA]</scope>
    <source>
        <strain evidence="13">cv. KIB-2019</strain>
    </source>
</reference>
<evidence type="ECO:0000256" key="4">
    <source>
        <dbReference type="ARBA" id="ARBA00023163"/>
    </source>
</evidence>
<comment type="subcellular location">
    <subcellularLocation>
        <location evidence="1">Nucleus</location>
    </subcellularLocation>
</comment>
<dbReference type="EMBL" id="JAJAGQ010000003">
    <property type="protein sequence ID" value="KAJ8567155.1"/>
    <property type="molecule type" value="Genomic_DNA"/>
</dbReference>
<keyword evidence="13" id="KW-1185">Reference proteome</keyword>
<keyword evidence="5" id="KW-0539">Nucleus</keyword>
<evidence type="ECO:0000256" key="2">
    <source>
        <dbReference type="ARBA" id="ARBA00023015"/>
    </source>
</evidence>
<dbReference type="Pfam" id="PF00319">
    <property type="entry name" value="SRF-TF"/>
    <property type="match status" value="1"/>
</dbReference>
<evidence type="ECO:0000259" key="11">
    <source>
        <dbReference type="PROSITE" id="PS51297"/>
    </source>
</evidence>
<dbReference type="InterPro" id="IPR002100">
    <property type="entry name" value="TF_MADSbox"/>
</dbReference>
<evidence type="ECO:0000256" key="8">
    <source>
        <dbReference type="SAM" id="Coils"/>
    </source>
</evidence>
<dbReference type="PANTHER" id="PTHR48019">
    <property type="entry name" value="SERUM RESPONSE FACTOR HOMOLOG"/>
    <property type="match status" value="1"/>
</dbReference>
<dbReference type="InterPro" id="IPR036879">
    <property type="entry name" value="TF_MADSbox_sf"/>
</dbReference>
<keyword evidence="2" id="KW-0805">Transcription regulation</keyword>
<dbReference type="PROSITE" id="PS50066">
    <property type="entry name" value="MADS_BOX_2"/>
    <property type="match status" value="1"/>
</dbReference>
<dbReference type="OrthoDB" id="1933443at2759"/>
<dbReference type="SUPFAM" id="SSF55455">
    <property type="entry name" value="SRF-like"/>
    <property type="match status" value="1"/>
</dbReference>
<dbReference type="PRINTS" id="PR00404">
    <property type="entry name" value="MADSDOMAIN"/>
</dbReference>
<organism evidence="12 13">
    <name type="scientific">Anisodus acutangulus</name>
    <dbReference type="NCBI Taxonomy" id="402998"/>
    <lineage>
        <taxon>Eukaryota</taxon>
        <taxon>Viridiplantae</taxon>
        <taxon>Streptophyta</taxon>
        <taxon>Embryophyta</taxon>
        <taxon>Tracheophyta</taxon>
        <taxon>Spermatophyta</taxon>
        <taxon>Magnoliopsida</taxon>
        <taxon>eudicotyledons</taxon>
        <taxon>Gunneridae</taxon>
        <taxon>Pentapetalae</taxon>
        <taxon>asterids</taxon>
        <taxon>lamiids</taxon>
        <taxon>Solanales</taxon>
        <taxon>Solanaceae</taxon>
        <taxon>Solanoideae</taxon>
        <taxon>Hyoscyameae</taxon>
        <taxon>Anisodus</taxon>
    </lineage>
</organism>
<dbReference type="InterPro" id="IPR002487">
    <property type="entry name" value="TF_Kbox"/>
</dbReference>
<keyword evidence="8" id="KW-0175">Coiled coil</keyword>
<comment type="function">
    <text evidence="6">Probable transcription factor.</text>
</comment>
<dbReference type="SMART" id="SM00432">
    <property type="entry name" value="MADS"/>
    <property type="match status" value="1"/>
</dbReference>
<sequence>MGRGRVELKRIENKICRQVTFSKRRSGLLKKANEISVLCDADVALIVFSTKGKLFEYSSDCSMESILERYSYAERKLNANDSDPKENWTVEYPKLMSRIELLQRNIRHYMGQDLDPLSLRELQSLEQQIDTSLKRIRSRKNQLMHESISELQKKEKALQEQNNLISKKLKENDKTQSGQQAQPNSCQNSATFHVLPQPPSHSHQLPNLTIGGAFEGTRGMNTDGSGQLAHPAGSNNSLIPPWMLRHVRNEG</sequence>
<gene>
    <name evidence="12" type="ORF">K7X08_019363</name>
</gene>
<evidence type="ECO:0000313" key="12">
    <source>
        <dbReference type="EMBL" id="KAJ8567155.1"/>
    </source>
</evidence>
<dbReference type="Gene3D" id="3.40.1810.10">
    <property type="entry name" value="Transcription factor, MADS-box"/>
    <property type="match status" value="1"/>
</dbReference>
<accession>A0A9Q1MRE9</accession>
<dbReference type="GO" id="GO:0000977">
    <property type="term" value="F:RNA polymerase II transcription regulatory region sequence-specific DNA binding"/>
    <property type="evidence" value="ECO:0007669"/>
    <property type="project" value="InterPro"/>
</dbReference>
<comment type="caution">
    <text evidence="12">The sequence shown here is derived from an EMBL/GenBank/DDBJ whole genome shotgun (WGS) entry which is preliminary data.</text>
</comment>
<dbReference type="GO" id="GO:0003700">
    <property type="term" value="F:DNA-binding transcription factor activity"/>
    <property type="evidence" value="ECO:0007669"/>
    <property type="project" value="InterPro"/>
</dbReference>
<feature type="region of interest" description="Disordered" evidence="9">
    <location>
        <begin position="172"/>
        <end position="201"/>
    </location>
</feature>
<dbReference type="Pfam" id="PF01486">
    <property type="entry name" value="K-box"/>
    <property type="match status" value="1"/>
</dbReference>
<feature type="domain" description="MADS-box" evidence="10">
    <location>
        <begin position="1"/>
        <end position="61"/>
    </location>
</feature>
<dbReference type="AlphaFoldDB" id="A0A9Q1MRE9"/>
<evidence type="ECO:0000313" key="13">
    <source>
        <dbReference type="Proteomes" id="UP001152561"/>
    </source>
</evidence>
<dbReference type="GO" id="GO:0046983">
    <property type="term" value="F:protein dimerization activity"/>
    <property type="evidence" value="ECO:0007669"/>
    <property type="project" value="InterPro"/>
</dbReference>
<protein>
    <recommendedName>
        <fullName evidence="7">Agamous-like MADS-box protein AGL8 homolog</fullName>
    </recommendedName>
</protein>
<evidence type="ECO:0000256" key="3">
    <source>
        <dbReference type="ARBA" id="ARBA00023125"/>
    </source>
</evidence>
<feature type="coiled-coil region" evidence="8">
    <location>
        <begin position="122"/>
        <end position="171"/>
    </location>
</feature>
<dbReference type="PROSITE" id="PS00350">
    <property type="entry name" value="MADS_BOX_1"/>
    <property type="match status" value="1"/>
</dbReference>
<name>A0A9Q1MRE9_9SOLA</name>
<dbReference type="PROSITE" id="PS51297">
    <property type="entry name" value="K_BOX"/>
    <property type="match status" value="1"/>
</dbReference>
<keyword evidence="4" id="KW-0804">Transcription</keyword>
<dbReference type="Proteomes" id="UP001152561">
    <property type="component" value="Unassembled WGS sequence"/>
</dbReference>
<evidence type="ECO:0000256" key="9">
    <source>
        <dbReference type="SAM" id="MobiDB-lite"/>
    </source>
</evidence>
<feature type="domain" description="K-box" evidence="11">
    <location>
        <begin position="85"/>
        <end position="175"/>
    </location>
</feature>
<evidence type="ECO:0000256" key="1">
    <source>
        <dbReference type="ARBA" id="ARBA00004123"/>
    </source>
</evidence>
<dbReference type="GO" id="GO:0005634">
    <property type="term" value="C:nucleus"/>
    <property type="evidence" value="ECO:0007669"/>
    <property type="project" value="UniProtKB-SubCell"/>
</dbReference>
<dbReference type="InterPro" id="IPR033896">
    <property type="entry name" value="MEF2-like_N"/>
</dbReference>
<dbReference type="FunFam" id="3.40.1810.10:FF:000003">
    <property type="entry name" value="MADS-box transcription factor MADS-MC"/>
    <property type="match status" value="1"/>
</dbReference>
<proteinExistence type="predicted"/>
<evidence type="ECO:0000256" key="6">
    <source>
        <dbReference type="ARBA" id="ARBA00037260"/>
    </source>
</evidence>
<evidence type="ECO:0000256" key="7">
    <source>
        <dbReference type="ARBA" id="ARBA00072337"/>
    </source>
</evidence>
<dbReference type="InterPro" id="IPR050142">
    <property type="entry name" value="MADS-box/MEF2_TF"/>
</dbReference>
<dbReference type="GO" id="GO:0045944">
    <property type="term" value="P:positive regulation of transcription by RNA polymerase II"/>
    <property type="evidence" value="ECO:0007669"/>
    <property type="project" value="InterPro"/>
</dbReference>